<dbReference type="OrthoDB" id="3230070at2759"/>
<name>A0A2I0TJU3_LIMLA</name>
<reference evidence="3" key="1">
    <citation type="submission" date="2017-11" db="EMBL/GenBank/DDBJ databases">
        <authorList>
            <person name="Lima N.C."/>
            <person name="Parody-Merino A.M."/>
            <person name="Battley P.F."/>
            <person name="Fidler A.E."/>
            <person name="Prosdocimi F."/>
        </authorList>
    </citation>
    <scope>NUCLEOTIDE SEQUENCE [LARGE SCALE GENOMIC DNA]</scope>
</reference>
<keyword evidence="3" id="KW-1185">Reference proteome</keyword>
<dbReference type="AlphaFoldDB" id="A0A2I0TJU3"/>
<evidence type="ECO:0000313" key="3">
    <source>
        <dbReference type="Proteomes" id="UP000233556"/>
    </source>
</evidence>
<evidence type="ECO:0000313" key="2">
    <source>
        <dbReference type="EMBL" id="PKU34056.1"/>
    </source>
</evidence>
<sequence>MMFNKAKCRILHVGQSNPQHKYRLGREWSEGSHEEKDFWVLVDEKFNMSRQCVLTAQKANCVLGCIKRRVASRLREVMLPLCSCKTPPGVLHPALGPQILEEHRPVGGGPEDDYKDDQRGGAPIL</sequence>
<feature type="region of interest" description="Disordered" evidence="1">
    <location>
        <begin position="95"/>
        <end position="125"/>
    </location>
</feature>
<evidence type="ECO:0000256" key="1">
    <source>
        <dbReference type="SAM" id="MobiDB-lite"/>
    </source>
</evidence>
<protein>
    <recommendedName>
        <fullName evidence="4">Rna-directed dna polymerase from mobile element jockey-like</fullName>
    </recommendedName>
</protein>
<gene>
    <name evidence="2" type="ORF">llap_15640</name>
</gene>
<organism evidence="2 3">
    <name type="scientific">Limosa lapponica baueri</name>
    <dbReference type="NCBI Taxonomy" id="1758121"/>
    <lineage>
        <taxon>Eukaryota</taxon>
        <taxon>Metazoa</taxon>
        <taxon>Chordata</taxon>
        <taxon>Craniata</taxon>
        <taxon>Vertebrata</taxon>
        <taxon>Euteleostomi</taxon>
        <taxon>Archelosauria</taxon>
        <taxon>Archosauria</taxon>
        <taxon>Dinosauria</taxon>
        <taxon>Saurischia</taxon>
        <taxon>Theropoda</taxon>
        <taxon>Coelurosauria</taxon>
        <taxon>Aves</taxon>
        <taxon>Neognathae</taxon>
        <taxon>Neoaves</taxon>
        <taxon>Charadriiformes</taxon>
        <taxon>Scolopacidae</taxon>
        <taxon>Limosa</taxon>
    </lineage>
</organism>
<evidence type="ECO:0008006" key="4">
    <source>
        <dbReference type="Google" id="ProtNLM"/>
    </source>
</evidence>
<dbReference type="Proteomes" id="UP000233556">
    <property type="component" value="Unassembled WGS sequence"/>
</dbReference>
<proteinExistence type="predicted"/>
<accession>A0A2I0TJU3</accession>
<dbReference type="PANTHER" id="PTHR33332">
    <property type="entry name" value="REVERSE TRANSCRIPTASE DOMAIN-CONTAINING PROTEIN"/>
    <property type="match status" value="1"/>
</dbReference>
<reference evidence="3" key="2">
    <citation type="submission" date="2017-12" db="EMBL/GenBank/DDBJ databases">
        <title>Genome sequence of the Bar-tailed Godwit (Limosa lapponica baueri).</title>
        <authorList>
            <person name="Lima N.C.B."/>
            <person name="Parody-Merino A.M."/>
            <person name="Battley P.F."/>
            <person name="Fidler A.E."/>
            <person name="Prosdocimi F."/>
        </authorList>
    </citation>
    <scope>NUCLEOTIDE SEQUENCE [LARGE SCALE GENOMIC DNA]</scope>
</reference>
<dbReference type="EMBL" id="KZ509460">
    <property type="protein sequence ID" value="PKU34056.1"/>
    <property type="molecule type" value="Genomic_DNA"/>
</dbReference>